<dbReference type="Pfam" id="PF08241">
    <property type="entry name" value="Methyltransf_11"/>
    <property type="match status" value="1"/>
</dbReference>
<evidence type="ECO:0000313" key="4">
    <source>
        <dbReference type="Proteomes" id="UP001366166"/>
    </source>
</evidence>
<dbReference type="PANTHER" id="PTHR44068">
    <property type="entry name" value="ZGC:194242"/>
    <property type="match status" value="1"/>
</dbReference>
<keyword evidence="4" id="KW-1185">Reference proteome</keyword>
<dbReference type="CDD" id="cd02440">
    <property type="entry name" value="AdoMet_MTases"/>
    <property type="match status" value="1"/>
</dbReference>
<accession>A0AAU9EH21</accession>
<sequence length="246" mass="26797">MDTVFEAAEAQAYERWLETPTGKTYVRDSCALLDRTLDLHPGWRVLDVGCGLGVHLAHLMSRGALAYGLEAGPVAARLAAGRLGPKADIEVGDAHELPYEDNSFDAVILVDTLQFTERRAQVVAEAARVATSRVCLVAMNLLAPRTWMAHLPGAGHPFASGRLLPPWSLFRLVREVLGPVPRSWAGTPPWRGSNLRHWPLGSHWAMCAAVTPRYRTRPLRVTGAAGASAPRTVASHGRISVLHRIK</sequence>
<gene>
    <name evidence="3" type="ORF">FAK_28530</name>
</gene>
<dbReference type="SUPFAM" id="SSF53335">
    <property type="entry name" value="S-adenosyl-L-methionine-dependent methyltransferases"/>
    <property type="match status" value="1"/>
</dbReference>
<dbReference type="PANTHER" id="PTHR44068:SF11">
    <property type="entry name" value="GERANYL DIPHOSPHATE 2-C-METHYLTRANSFERASE"/>
    <property type="match status" value="1"/>
</dbReference>
<feature type="domain" description="Methyltransferase type 11" evidence="2">
    <location>
        <begin position="46"/>
        <end position="130"/>
    </location>
</feature>
<dbReference type="EMBL" id="AP028679">
    <property type="protein sequence ID" value="BEQ15787.1"/>
    <property type="molecule type" value="Genomic_DNA"/>
</dbReference>
<dbReference type="RefSeq" id="WP_338600720.1">
    <property type="nucleotide sequence ID" value="NZ_AP028679.1"/>
</dbReference>
<evidence type="ECO:0000313" key="3">
    <source>
        <dbReference type="EMBL" id="BEQ15787.1"/>
    </source>
</evidence>
<dbReference type="InterPro" id="IPR013216">
    <property type="entry name" value="Methyltransf_11"/>
</dbReference>
<evidence type="ECO:0000259" key="2">
    <source>
        <dbReference type="Pfam" id="PF08241"/>
    </source>
</evidence>
<dbReference type="GO" id="GO:0008757">
    <property type="term" value="F:S-adenosylmethionine-dependent methyltransferase activity"/>
    <property type="evidence" value="ECO:0007669"/>
    <property type="project" value="InterPro"/>
</dbReference>
<dbReference type="KEGG" id="dmp:FAK_28530"/>
<proteinExistence type="predicted"/>
<dbReference type="Gene3D" id="3.40.50.150">
    <property type="entry name" value="Vaccinia Virus protein VP39"/>
    <property type="match status" value="1"/>
</dbReference>
<evidence type="ECO:0000256" key="1">
    <source>
        <dbReference type="ARBA" id="ARBA00022679"/>
    </source>
</evidence>
<dbReference type="InterPro" id="IPR050447">
    <property type="entry name" value="Erg6_SMT_methyltransf"/>
</dbReference>
<reference evidence="4" key="1">
    <citation type="journal article" date="2023" name="Arch. Microbiol.">
        <title>Desulfoferula mesophilus gen. nov. sp. nov., a mesophilic sulfate-reducing bacterium isolated from a brackish lake sediment.</title>
        <authorList>
            <person name="Watanabe T."/>
            <person name="Yabe T."/>
            <person name="Tsuji J.M."/>
            <person name="Fukui M."/>
        </authorList>
    </citation>
    <scope>NUCLEOTIDE SEQUENCE [LARGE SCALE GENOMIC DNA]</scope>
    <source>
        <strain evidence="4">12FAK</strain>
    </source>
</reference>
<keyword evidence="3" id="KW-0489">Methyltransferase</keyword>
<organism evidence="3 4">
    <name type="scientific">Desulfoferula mesophila</name>
    <dbReference type="NCBI Taxonomy" id="3058419"/>
    <lineage>
        <taxon>Bacteria</taxon>
        <taxon>Pseudomonadati</taxon>
        <taxon>Thermodesulfobacteriota</taxon>
        <taxon>Desulfarculia</taxon>
        <taxon>Desulfarculales</taxon>
        <taxon>Desulfarculaceae</taxon>
        <taxon>Desulfoferula</taxon>
    </lineage>
</organism>
<dbReference type="InterPro" id="IPR029063">
    <property type="entry name" value="SAM-dependent_MTases_sf"/>
</dbReference>
<protein>
    <submittedName>
        <fullName evidence="3">Methyltransferase type 11</fullName>
    </submittedName>
</protein>
<dbReference type="GO" id="GO:0032259">
    <property type="term" value="P:methylation"/>
    <property type="evidence" value="ECO:0007669"/>
    <property type="project" value="UniProtKB-KW"/>
</dbReference>
<name>A0AAU9EH21_9BACT</name>
<dbReference type="Proteomes" id="UP001366166">
    <property type="component" value="Chromosome"/>
</dbReference>
<keyword evidence="1" id="KW-0808">Transferase</keyword>
<dbReference type="AlphaFoldDB" id="A0AAU9EH21"/>